<accession>A0A6J5RRM4</accession>
<protein>
    <submittedName>
        <fullName evidence="4">Uncharacterized protein</fullName>
    </submittedName>
</protein>
<evidence type="ECO:0000313" key="3">
    <source>
        <dbReference type="EMBL" id="CAB4187309.1"/>
    </source>
</evidence>
<proteinExistence type="predicted"/>
<dbReference type="EMBL" id="LR796467">
    <property type="protein sequence ID" value="CAB4146548.1"/>
    <property type="molecule type" value="Genomic_DNA"/>
</dbReference>
<sequence>MKAIYTKYIPASTFRGARIKAYTVDKQRYAVTIPWDYAFDVAELHEVAARAFMRQHMPAHQNEKLTYGDAPNGYVFTFAKSLSPGSVQREEI</sequence>
<name>A0A6J5RRM4_9CAUD</name>
<organism evidence="4">
    <name type="scientific">uncultured Caudovirales phage</name>
    <dbReference type="NCBI Taxonomy" id="2100421"/>
    <lineage>
        <taxon>Viruses</taxon>
        <taxon>Duplodnaviria</taxon>
        <taxon>Heunggongvirae</taxon>
        <taxon>Uroviricota</taxon>
        <taxon>Caudoviricetes</taxon>
        <taxon>Peduoviridae</taxon>
        <taxon>Maltschvirus</taxon>
        <taxon>Maltschvirus maltsch</taxon>
    </lineage>
</organism>
<dbReference type="EMBL" id="LR797110">
    <property type="protein sequence ID" value="CAB4187309.1"/>
    <property type="molecule type" value="Genomic_DNA"/>
</dbReference>
<evidence type="ECO:0000313" key="2">
    <source>
        <dbReference type="EMBL" id="CAB4177603.1"/>
    </source>
</evidence>
<evidence type="ECO:0000313" key="1">
    <source>
        <dbReference type="EMBL" id="CAB4146548.1"/>
    </source>
</evidence>
<evidence type="ECO:0000313" key="4">
    <source>
        <dbReference type="EMBL" id="CAB4199923.1"/>
    </source>
</evidence>
<reference evidence="4" key="1">
    <citation type="submission" date="2020-05" db="EMBL/GenBank/DDBJ databases">
        <authorList>
            <person name="Chiriac C."/>
            <person name="Salcher M."/>
            <person name="Ghai R."/>
            <person name="Kavagutti S V."/>
        </authorList>
    </citation>
    <scope>NUCLEOTIDE SEQUENCE</scope>
</reference>
<dbReference type="EMBL" id="LR797301">
    <property type="protein sequence ID" value="CAB4199923.1"/>
    <property type="molecule type" value="Genomic_DNA"/>
</dbReference>
<dbReference type="EMBL" id="LR796954">
    <property type="protein sequence ID" value="CAB4177603.1"/>
    <property type="molecule type" value="Genomic_DNA"/>
</dbReference>
<gene>
    <name evidence="2" type="ORF">UFOVP1008_18</name>
    <name evidence="3" type="ORF">UFOVP1160_28</name>
    <name evidence="4" type="ORF">UFOVP1352_22</name>
    <name evidence="1" type="ORF">UFOVP498_26</name>
</gene>